<keyword evidence="3" id="KW-1185">Reference proteome</keyword>
<protein>
    <recommendedName>
        <fullName evidence="4">Lipoprotein</fullName>
    </recommendedName>
</protein>
<sequence>MRAIAWAAASALMLAACSGGEDDAGPTASPSPSTPAPTATDAQPAPQAEQPAEGAPVTLLVDGVAQDVTLDICSLESAYDSTDPRMMTAAGATGFPAFEFTHYPPEIVAAEFTDAEGAASYRTNEPDSFDITITDTGATGTIVMGSLAGQNADITVEFAFSCPADAADGGDGGEAGGDAPEVAKEGYVEWAGARSDLDASDFDPSAGTGLCETQDVTGLEGDDYFRIATTLDDGTDFFLTSDDGLVLGDSLAPIETTLADLVKDGRTVTGSADTPTGPLNFSFTC</sequence>
<gene>
    <name evidence="2" type="ORF">Dac01nite_08620</name>
</gene>
<name>A0A919Q5B4_9MICO</name>
<dbReference type="AlphaFoldDB" id="A0A919Q5B4"/>
<organism evidence="2 3">
    <name type="scientific">Demequina activiva</name>
    <dbReference type="NCBI Taxonomy" id="1582364"/>
    <lineage>
        <taxon>Bacteria</taxon>
        <taxon>Bacillati</taxon>
        <taxon>Actinomycetota</taxon>
        <taxon>Actinomycetes</taxon>
        <taxon>Micrococcales</taxon>
        <taxon>Demequinaceae</taxon>
        <taxon>Demequina</taxon>
    </lineage>
</organism>
<evidence type="ECO:0000313" key="2">
    <source>
        <dbReference type="EMBL" id="GIG54110.1"/>
    </source>
</evidence>
<reference evidence="2" key="1">
    <citation type="submission" date="2021-01" db="EMBL/GenBank/DDBJ databases">
        <title>Whole genome shotgun sequence of Demequina activiva NBRC 110675.</title>
        <authorList>
            <person name="Komaki H."/>
            <person name="Tamura T."/>
        </authorList>
    </citation>
    <scope>NUCLEOTIDE SEQUENCE</scope>
    <source>
        <strain evidence="2">NBRC 110675</strain>
    </source>
</reference>
<evidence type="ECO:0008006" key="4">
    <source>
        <dbReference type="Google" id="ProtNLM"/>
    </source>
</evidence>
<dbReference type="EMBL" id="BONR01000001">
    <property type="protein sequence ID" value="GIG54110.1"/>
    <property type="molecule type" value="Genomic_DNA"/>
</dbReference>
<feature type="region of interest" description="Disordered" evidence="1">
    <location>
        <begin position="18"/>
        <end position="53"/>
    </location>
</feature>
<dbReference type="RefSeq" id="WP_203653602.1">
    <property type="nucleotide sequence ID" value="NZ_BONR01000001.1"/>
</dbReference>
<comment type="caution">
    <text evidence="2">The sequence shown here is derived from an EMBL/GenBank/DDBJ whole genome shotgun (WGS) entry which is preliminary data.</text>
</comment>
<evidence type="ECO:0000256" key="1">
    <source>
        <dbReference type="SAM" id="MobiDB-lite"/>
    </source>
</evidence>
<accession>A0A919Q5B4</accession>
<evidence type="ECO:0000313" key="3">
    <source>
        <dbReference type="Proteomes" id="UP000652354"/>
    </source>
</evidence>
<feature type="compositionally biased region" description="Low complexity" evidence="1">
    <location>
        <begin position="25"/>
        <end position="53"/>
    </location>
</feature>
<proteinExistence type="predicted"/>
<dbReference type="PROSITE" id="PS51257">
    <property type="entry name" value="PROKAR_LIPOPROTEIN"/>
    <property type="match status" value="1"/>
</dbReference>
<dbReference type="Proteomes" id="UP000652354">
    <property type="component" value="Unassembled WGS sequence"/>
</dbReference>